<dbReference type="CDD" id="cd00082">
    <property type="entry name" value="HisKA"/>
    <property type="match status" value="1"/>
</dbReference>
<keyword evidence="3 6" id="KW-0597">Phosphoprotein</keyword>
<evidence type="ECO:0000256" key="7">
    <source>
        <dbReference type="SAM" id="Phobius"/>
    </source>
</evidence>
<dbReference type="Pfam" id="PF00072">
    <property type="entry name" value="Response_reg"/>
    <property type="match status" value="1"/>
</dbReference>
<evidence type="ECO:0000259" key="8">
    <source>
        <dbReference type="PROSITE" id="PS50109"/>
    </source>
</evidence>
<keyword evidence="4" id="KW-0808">Transferase</keyword>
<feature type="transmembrane region" description="Helical" evidence="7">
    <location>
        <begin position="12"/>
        <end position="38"/>
    </location>
</feature>
<dbReference type="InterPro" id="IPR036097">
    <property type="entry name" value="HisK_dim/P_sf"/>
</dbReference>
<dbReference type="PANTHER" id="PTHR43047:SF72">
    <property type="entry name" value="OSMOSENSING HISTIDINE PROTEIN KINASE SLN1"/>
    <property type="match status" value="1"/>
</dbReference>
<sequence length="694" mass="80400">MIEKGVKSSNRIRTALLFVTITLFLVISTIFFISINYFEVINTRISKLIELTNYKDAHYENALSEFLDAENNFRKYSVNLDTAYYNAYIKHIYQLDKKIEDIINQYRLDTSGTPLDPSAVISFNRYLIIESKLDEIQSLTPLSNSTDQDHDTSILVQPPSTSNLSMDIDKVVKAPQNKNKSLLNKLFRKAEEPVVDKEAIKLYNQNLRNFSNTNYKRFNAFKNSYEILRKSERKLLSNHFTILYSIYQVLLEIDELQIIRQKMLLHDQHEDLLKQSEKIAWQTILCLIFIFILISIMIYYQFRNRFYQKQLVQEQRYAAKLASEKSDILAEISHEIRTPINSLIGIIDLLKKRSNIYSEKEQLFLDSAYSNISNTSRTINDILNLSKIDYSAKPELSDFDIEELALDVFTIHESQAELKKIELEVAVEEDTPTIIHSDELKVRQILTNLISNGIKYTMYGKVTCFIRINELNNLHIKVIDTGLGIPANMQPNIFKKYFTKSNESKLSNGIGLGLYITERIVKQLQGTITFTSKENIGTTFSVEIPIPKAKKKIKSTVEYKSLSEYPNELTWLLVDDNVLNILYLKQFFQTFKHVKAATNGLEALEILKTFVPNIIITDINMPIMTGDEFLVYARQIPTLNDTKIIATSSDYEQIRELEIKRNTFFDNVIIKPFNEKDIVKTINQTLYGDKESSI</sequence>
<comment type="catalytic activity">
    <reaction evidence="1">
        <text>ATP + protein L-histidine = ADP + protein N-phospho-L-histidine.</text>
        <dbReference type="EC" id="2.7.13.3"/>
    </reaction>
</comment>
<dbReference type="PROSITE" id="PS50109">
    <property type="entry name" value="HIS_KIN"/>
    <property type="match status" value="1"/>
</dbReference>
<dbReference type="SUPFAM" id="SSF47384">
    <property type="entry name" value="Homodimeric domain of signal transducing histidine kinase"/>
    <property type="match status" value="1"/>
</dbReference>
<dbReference type="EC" id="2.7.13.3" evidence="2"/>
<keyword evidence="7" id="KW-0812">Transmembrane</keyword>
<dbReference type="Gene3D" id="3.40.50.2300">
    <property type="match status" value="1"/>
</dbReference>
<evidence type="ECO:0000256" key="2">
    <source>
        <dbReference type="ARBA" id="ARBA00012438"/>
    </source>
</evidence>
<dbReference type="InterPro" id="IPR003594">
    <property type="entry name" value="HATPase_dom"/>
</dbReference>
<gene>
    <name evidence="10" type="ORF">IPZ78_13010</name>
</gene>
<evidence type="ECO:0000313" key="11">
    <source>
        <dbReference type="Proteomes" id="UP001165302"/>
    </source>
</evidence>
<dbReference type="Gene3D" id="3.30.565.10">
    <property type="entry name" value="Histidine kinase-like ATPase, C-terminal domain"/>
    <property type="match status" value="1"/>
</dbReference>
<dbReference type="InterPro" id="IPR005467">
    <property type="entry name" value="His_kinase_dom"/>
</dbReference>
<feature type="transmembrane region" description="Helical" evidence="7">
    <location>
        <begin position="279"/>
        <end position="300"/>
    </location>
</feature>
<dbReference type="CDD" id="cd17546">
    <property type="entry name" value="REC_hyHK_CKI1_RcsC-like"/>
    <property type="match status" value="1"/>
</dbReference>
<keyword evidence="5" id="KW-0418">Kinase</keyword>
<keyword evidence="7" id="KW-1133">Transmembrane helix</keyword>
<dbReference type="InterPro" id="IPR004358">
    <property type="entry name" value="Sig_transdc_His_kin-like_C"/>
</dbReference>
<dbReference type="SUPFAM" id="SSF52172">
    <property type="entry name" value="CheY-like"/>
    <property type="match status" value="1"/>
</dbReference>
<reference evidence="10" key="1">
    <citation type="submission" date="2020-10" db="EMBL/GenBank/DDBJ databases">
        <authorList>
            <person name="Lu T."/>
            <person name="Wang Q."/>
            <person name="Han X."/>
        </authorList>
    </citation>
    <scope>NUCLEOTIDE SEQUENCE</scope>
    <source>
        <strain evidence="10">WQ 366</strain>
    </source>
</reference>
<dbReference type="EMBL" id="JADEYP010000026">
    <property type="protein sequence ID" value="MCA5006070.1"/>
    <property type="molecule type" value="Genomic_DNA"/>
</dbReference>
<name>A0ABS7ZB09_9SPHI</name>
<dbReference type="InterPro" id="IPR003661">
    <property type="entry name" value="HisK_dim/P_dom"/>
</dbReference>
<dbReference type="SMART" id="SM00448">
    <property type="entry name" value="REC"/>
    <property type="match status" value="1"/>
</dbReference>
<evidence type="ECO:0000256" key="4">
    <source>
        <dbReference type="ARBA" id="ARBA00022679"/>
    </source>
</evidence>
<dbReference type="PROSITE" id="PS50110">
    <property type="entry name" value="RESPONSE_REGULATORY"/>
    <property type="match status" value="1"/>
</dbReference>
<evidence type="ECO:0000256" key="6">
    <source>
        <dbReference type="PROSITE-ProRule" id="PRU00169"/>
    </source>
</evidence>
<feature type="domain" description="Response regulatory" evidence="9">
    <location>
        <begin position="570"/>
        <end position="686"/>
    </location>
</feature>
<feature type="domain" description="Histidine kinase" evidence="8">
    <location>
        <begin position="331"/>
        <end position="548"/>
    </location>
</feature>
<dbReference type="RefSeq" id="WP_225554394.1">
    <property type="nucleotide sequence ID" value="NZ_JADEYP010000026.1"/>
</dbReference>
<dbReference type="InterPro" id="IPR036890">
    <property type="entry name" value="HATPase_C_sf"/>
</dbReference>
<keyword evidence="7" id="KW-0472">Membrane</keyword>
<dbReference type="InterPro" id="IPR011006">
    <property type="entry name" value="CheY-like_superfamily"/>
</dbReference>
<evidence type="ECO:0000256" key="3">
    <source>
        <dbReference type="ARBA" id="ARBA00022553"/>
    </source>
</evidence>
<evidence type="ECO:0000256" key="5">
    <source>
        <dbReference type="ARBA" id="ARBA00022777"/>
    </source>
</evidence>
<keyword evidence="11" id="KW-1185">Reference proteome</keyword>
<dbReference type="SUPFAM" id="SSF55874">
    <property type="entry name" value="ATPase domain of HSP90 chaperone/DNA topoisomerase II/histidine kinase"/>
    <property type="match status" value="1"/>
</dbReference>
<dbReference type="SMART" id="SM00388">
    <property type="entry name" value="HisKA"/>
    <property type="match status" value="1"/>
</dbReference>
<dbReference type="Pfam" id="PF02518">
    <property type="entry name" value="HATPase_c"/>
    <property type="match status" value="1"/>
</dbReference>
<proteinExistence type="predicted"/>
<evidence type="ECO:0000313" key="10">
    <source>
        <dbReference type="EMBL" id="MCA5006070.1"/>
    </source>
</evidence>
<dbReference type="PRINTS" id="PR00344">
    <property type="entry name" value="BCTRLSENSOR"/>
</dbReference>
<comment type="caution">
    <text evidence="10">The sequence shown here is derived from an EMBL/GenBank/DDBJ whole genome shotgun (WGS) entry which is preliminary data.</text>
</comment>
<dbReference type="Proteomes" id="UP001165302">
    <property type="component" value="Unassembled WGS sequence"/>
</dbReference>
<dbReference type="SMART" id="SM00387">
    <property type="entry name" value="HATPase_c"/>
    <property type="match status" value="1"/>
</dbReference>
<evidence type="ECO:0000259" key="9">
    <source>
        <dbReference type="PROSITE" id="PS50110"/>
    </source>
</evidence>
<feature type="modified residue" description="4-aspartylphosphate" evidence="6">
    <location>
        <position position="618"/>
    </location>
</feature>
<organism evidence="10 11">
    <name type="scientific">Sphingobacterium bovistauri</name>
    <dbReference type="NCBI Taxonomy" id="2781959"/>
    <lineage>
        <taxon>Bacteria</taxon>
        <taxon>Pseudomonadati</taxon>
        <taxon>Bacteroidota</taxon>
        <taxon>Sphingobacteriia</taxon>
        <taxon>Sphingobacteriales</taxon>
        <taxon>Sphingobacteriaceae</taxon>
        <taxon>Sphingobacterium</taxon>
    </lineage>
</organism>
<evidence type="ECO:0000256" key="1">
    <source>
        <dbReference type="ARBA" id="ARBA00000085"/>
    </source>
</evidence>
<dbReference type="Pfam" id="PF00512">
    <property type="entry name" value="HisKA"/>
    <property type="match status" value="1"/>
</dbReference>
<accession>A0ABS7ZB09</accession>
<protein>
    <recommendedName>
        <fullName evidence="2">histidine kinase</fullName>
        <ecNumber evidence="2">2.7.13.3</ecNumber>
    </recommendedName>
</protein>
<dbReference type="InterPro" id="IPR001789">
    <property type="entry name" value="Sig_transdc_resp-reg_receiver"/>
</dbReference>
<dbReference type="PANTHER" id="PTHR43047">
    <property type="entry name" value="TWO-COMPONENT HISTIDINE PROTEIN KINASE"/>
    <property type="match status" value="1"/>
</dbReference>
<dbReference type="Gene3D" id="1.10.287.130">
    <property type="match status" value="1"/>
</dbReference>